<dbReference type="EMBL" id="FNKY01000001">
    <property type="protein sequence ID" value="SDQ99593.1"/>
    <property type="molecule type" value="Genomic_DNA"/>
</dbReference>
<keyword evidence="4" id="KW-1185">Reference proteome</keyword>
<accession>A0ABY0TKY5</accession>
<protein>
    <submittedName>
        <fullName evidence="3">Pimeloyl-ACP methyl ester carboxylesterase</fullName>
    </submittedName>
</protein>
<proteinExistence type="predicted"/>
<gene>
    <name evidence="3" type="ORF">SAMN05216402_3172</name>
</gene>
<dbReference type="InterPro" id="IPR029058">
    <property type="entry name" value="AB_hydrolase_fold"/>
</dbReference>
<comment type="caution">
    <text evidence="3">The sequence shown here is derived from an EMBL/GenBank/DDBJ whole genome shotgun (WGS) entry which is preliminary data.</text>
</comment>
<dbReference type="PRINTS" id="PR00412">
    <property type="entry name" value="EPOXHYDRLASE"/>
</dbReference>
<dbReference type="Gene3D" id="3.40.50.1820">
    <property type="entry name" value="alpha/beta hydrolase"/>
    <property type="match status" value="1"/>
</dbReference>
<dbReference type="Proteomes" id="UP000183471">
    <property type="component" value="Unassembled WGS sequence"/>
</dbReference>
<evidence type="ECO:0000313" key="4">
    <source>
        <dbReference type="Proteomes" id="UP000183471"/>
    </source>
</evidence>
<dbReference type="Pfam" id="PF00561">
    <property type="entry name" value="Abhydrolase_1"/>
    <property type="match status" value="1"/>
</dbReference>
<reference evidence="3 4" key="1">
    <citation type="submission" date="2016-10" db="EMBL/GenBank/DDBJ databases">
        <authorList>
            <person name="Varghese N."/>
            <person name="Submissions S."/>
        </authorList>
    </citation>
    <scope>NUCLEOTIDE SEQUENCE [LARGE SCALE GENOMIC DNA]</scope>
    <source>
        <strain evidence="3 4">Nl1</strain>
    </source>
</reference>
<dbReference type="InterPro" id="IPR000639">
    <property type="entry name" value="Epox_hydrolase-like"/>
</dbReference>
<evidence type="ECO:0000259" key="2">
    <source>
        <dbReference type="Pfam" id="PF00561"/>
    </source>
</evidence>
<dbReference type="PANTHER" id="PTHR43329">
    <property type="entry name" value="EPOXIDE HYDROLASE"/>
    <property type="match status" value="1"/>
</dbReference>
<sequence>MLLFRTLLHAAIRGSDNLYRPRMEDHSARGSTLEEIELRHERVTGDGIDLHVVMAGEGPPVILLHGFPENWRSWQRQIPALAAAGFSVWVPDMRGYNLSGRPSEQNAYQLDHLVADVAALVRATGYPRAHIVGHDWGGIIAWTFADKHPELVDRLAILNAPHLKIYAQEVRHPRQMFKSWYMLFFLLPRLPELALSANNFKAVRDMFKLRPARKGAFSDKDIEAYIEALSQPGALTAALNYYRANLTIANMRKIALSTPINAETLVIWGELDPALGIHLLEGLERVAPHLRVHRIRDSSHWIQNESPDEVNRIMIDFLSD</sequence>
<name>A0ABY0TKY5_9PROT</name>
<dbReference type="PRINTS" id="PR00111">
    <property type="entry name" value="ABHYDROLASE"/>
</dbReference>
<evidence type="ECO:0000313" key="3">
    <source>
        <dbReference type="EMBL" id="SDQ99593.1"/>
    </source>
</evidence>
<dbReference type="InterPro" id="IPR000073">
    <property type="entry name" value="AB_hydrolase_1"/>
</dbReference>
<evidence type="ECO:0000256" key="1">
    <source>
        <dbReference type="ARBA" id="ARBA00022801"/>
    </source>
</evidence>
<feature type="domain" description="AB hydrolase-1" evidence="2">
    <location>
        <begin position="59"/>
        <end position="305"/>
    </location>
</feature>
<keyword evidence="1" id="KW-0378">Hydrolase</keyword>
<organism evidence="3 4">
    <name type="scientific">Nitrosospira multiformis</name>
    <dbReference type="NCBI Taxonomy" id="1231"/>
    <lineage>
        <taxon>Bacteria</taxon>
        <taxon>Pseudomonadati</taxon>
        <taxon>Pseudomonadota</taxon>
        <taxon>Betaproteobacteria</taxon>
        <taxon>Nitrosomonadales</taxon>
        <taxon>Nitrosomonadaceae</taxon>
        <taxon>Nitrosospira</taxon>
    </lineage>
</organism>
<dbReference type="SUPFAM" id="SSF53474">
    <property type="entry name" value="alpha/beta-Hydrolases"/>
    <property type="match status" value="1"/>
</dbReference>